<protein>
    <recommendedName>
        <fullName evidence="1">N-acetyltransferase domain-containing protein</fullName>
    </recommendedName>
</protein>
<evidence type="ECO:0000313" key="2">
    <source>
        <dbReference type="EMBL" id="GCD21336.1"/>
    </source>
</evidence>
<dbReference type="Gene3D" id="3.40.630.30">
    <property type="match status" value="1"/>
</dbReference>
<dbReference type="PANTHER" id="PTHR43072">
    <property type="entry name" value="N-ACETYLTRANSFERASE"/>
    <property type="match status" value="1"/>
</dbReference>
<feature type="domain" description="N-acetyltransferase" evidence="1">
    <location>
        <begin position="127"/>
        <end position="267"/>
    </location>
</feature>
<dbReference type="SUPFAM" id="SSF55729">
    <property type="entry name" value="Acyl-CoA N-acyltransferases (Nat)"/>
    <property type="match status" value="1"/>
</dbReference>
<accession>A0A401V373</accession>
<dbReference type="InterPro" id="IPR016181">
    <property type="entry name" value="Acyl_CoA_acyltransferase"/>
</dbReference>
<keyword evidence="3" id="KW-1185">Reference proteome</keyword>
<evidence type="ECO:0000313" key="3">
    <source>
        <dbReference type="Proteomes" id="UP000288246"/>
    </source>
</evidence>
<dbReference type="PANTHER" id="PTHR43072:SF60">
    <property type="entry name" value="L-2,4-DIAMINOBUTYRIC ACID ACETYLTRANSFERASE"/>
    <property type="match status" value="1"/>
</dbReference>
<reference evidence="2 3" key="1">
    <citation type="submission" date="2018-11" db="EMBL/GenBank/DDBJ databases">
        <title>Draft genome sequence of Cellulomonas takizawaensis strain TKZ-21.</title>
        <authorList>
            <person name="Yamamura H."/>
            <person name="Hayashi T."/>
            <person name="Hamada M."/>
            <person name="Serisawa Y."/>
            <person name="Matsuyama K."/>
            <person name="Nakagawa Y."/>
            <person name="Otoguro M."/>
            <person name="Yanagida F."/>
            <person name="Hayakawa M."/>
        </authorList>
    </citation>
    <scope>NUCLEOTIDE SEQUENCE [LARGE SCALE GENOMIC DNA]</scope>
    <source>
        <strain evidence="2 3">TKZ-21</strain>
    </source>
</reference>
<dbReference type="Proteomes" id="UP000288246">
    <property type="component" value="Unassembled WGS sequence"/>
</dbReference>
<dbReference type="CDD" id="cd04301">
    <property type="entry name" value="NAT_SF"/>
    <property type="match status" value="1"/>
</dbReference>
<comment type="caution">
    <text evidence="2">The sequence shown here is derived from an EMBL/GenBank/DDBJ whole genome shotgun (WGS) entry which is preliminary data.</text>
</comment>
<dbReference type="Pfam" id="PF00583">
    <property type="entry name" value="Acetyltransf_1"/>
    <property type="match status" value="1"/>
</dbReference>
<organism evidence="2 3">
    <name type="scientific">Cellulomonas algicola</name>
    <dbReference type="NCBI Taxonomy" id="2071633"/>
    <lineage>
        <taxon>Bacteria</taxon>
        <taxon>Bacillati</taxon>
        <taxon>Actinomycetota</taxon>
        <taxon>Actinomycetes</taxon>
        <taxon>Micrococcales</taxon>
        <taxon>Cellulomonadaceae</taxon>
        <taxon>Cellulomonas</taxon>
    </lineage>
</organism>
<dbReference type="EMBL" id="BHYL01000263">
    <property type="protein sequence ID" value="GCD21336.1"/>
    <property type="molecule type" value="Genomic_DNA"/>
</dbReference>
<evidence type="ECO:0000259" key="1">
    <source>
        <dbReference type="PROSITE" id="PS51186"/>
    </source>
</evidence>
<dbReference type="PROSITE" id="PS51186">
    <property type="entry name" value="GNAT"/>
    <property type="match status" value="1"/>
</dbReference>
<dbReference type="AlphaFoldDB" id="A0A401V373"/>
<sequence>MSALLTRLPARWRAHRALLGGDGRWDDAHVVGDDEGVLLAASSDAGPSLFGLGDVRRVGALLDAEAATPASGSLLARAGFVDRARWLTVPRGTTPSPSVLAALRLAPFSTWDWLAADTVPATWVPDPRVVPLDPLADAAAIRACLAVANPGTSADPTHAGEAGWWGMRGRGGLVGVVGASLRGGGPDRAQSWHLHGLGVRPDARGAGIGTALTSTVLAEGLAAGCAFVSLGMYADNDSARRVYERLGFRTELQCASFGPRGADRPAP</sequence>
<dbReference type="OrthoDB" id="5143160at2"/>
<proteinExistence type="predicted"/>
<dbReference type="GO" id="GO:0016747">
    <property type="term" value="F:acyltransferase activity, transferring groups other than amino-acyl groups"/>
    <property type="evidence" value="ECO:0007669"/>
    <property type="project" value="InterPro"/>
</dbReference>
<dbReference type="InterPro" id="IPR000182">
    <property type="entry name" value="GNAT_dom"/>
</dbReference>
<dbReference type="RefSeq" id="WP_124343849.1">
    <property type="nucleotide sequence ID" value="NZ_BHYL01000263.1"/>
</dbReference>
<gene>
    <name evidence="2" type="ORF">CTKZ_28980</name>
</gene>
<name>A0A401V373_9CELL</name>